<dbReference type="EMBL" id="JACRSS010000002">
    <property type="protein sequence ID" value="MBC8538424.1"/>
    <property type="molecule type" value="Genomic_DNA"/>
</dbReference>
<accession>A0A926DJI8</accession>
<name>A0A926DJI8_9FIRM</name>
<proteinExistence type="predicted"/>
<reference evidence="1" key="1">
    <citation type="submission" date="2020-08" db="EMBL/GenBank/DDBJ databases">
        <title>Genome public.</title>
        <authorList>
            <person name="Liu C."/>
            <person name="Sun Q."/>
        </authorList>
    </citation>
    <scope>NUCLEOTIDE SEQUENCE</scope>
    <source>
        <strain evidence="1">NSJ-63</strain>
    </source>
</reference>
<dbReference type="Proteomes" id="UP000617951">
    <property type="component" value="Unassembled WGS sequence"/>
</dbReference>
<keyword evidence="2" id="KW-1185">Reference proteome</keyword>
<gene>
    <name evidence="1" type="ORF">H8693_05690</name>
</gene>
<sequence length="171" mass="19694">MKKDMALRSLSREQLEELLEIYAKNWLAMDGVWFQSVEAAHGMEEAMKHDAAAWERFTVIEARRLKAFLQLPEHPGLEGLRRALELRFYGRLNQDSVYMEGNALFYRVGSCRVQSARTRKGMPLHPCKSVGILEYSGFARTIDSRICCECVSCYPEVTDDTCACLWKFTLK</sequence>
<dbReference type="AlphaFoldDB" id="A0A926DJI8"/>
<comment type="caution">
    <text evidence="1">The sequence shown here is derived from an EMBL/GenBank/DDBJ whole genome shotgun (WGS) entry which is preliminary data.</text>
</comment>
<evidence type="ECO:0000313" key="2">
    <source>
        <dbReference type="Proteomes" id="UP000617951"/>
    </source>
</evidence>
<evidence type="ECO:0000313" key="1">
    <source>
        <dbReference type="EMBL" id="MBC8538424.1"/>
    </source>
</evidence>
<organism evidence="1 2">
    <name type="scientific">Guopingia tenuis</name>
    <dbReference type="NCBI Taxonomy" id="2763656"/>
    <lineage>
        <taxon>Bacteria</taxon>
        <taxon>Bacillati</taxon>
        <taxon>Bacillota</taxon>
        <taxon>Clostridia</taxon>
        <taxon>Christensenellales</taxon>
        <taxon>Christensenellaceae</taxon>
        <taxon>Guopingia</taxon>
    </lineage>
</organism>
<dbReference type="Pfam" id="PF19620">
    <property type="entry name" value="DUF6125"/>
    <property type="match status" value="1"/>
</dbReference>
<protein>
    <submittedName>
        <fullName evidence="1">Uncharacterized protein</fullName>
    </submittedName>
</protein>
<dbReference type="RefSeq" id="WP_249280188.1">
    <property type="nucleotide sequence ID" value="NZ_JACRSS010000002.1"/>
</dbReference>